<feature type="compositionally biased region" description="Basic residues" evidence="1">
    <location>
        <begin position="61"/>
        <end position="71"/>
    </location>
</feature>
<evidence type="ECO:0000313" key="4">
    <source>
        <dbReference type="WBParaSite" id="ECPE_0000807101-mRNA-1"/>
    </source>
</evidence>
<dbReference type="AlphaFoldDB" id="A0A183AM64"/>
<name>A0A183AM64_9TREM</name>
<sequence>MCNPDECKLAVHVPRTRDLLASTSNLKLPKHIPTTANPRALASLLSLLPPTPESHADRTTKSRTHRYRRPFKSISRQSSVPSLASPATLARKHSTSKLSHSAMIAEMDVRHLASRVSGTVQRKSSTKSLNAEFIESPHKHISSHQFGVRTPYRSYSASHSLDCAPVY</sequence>
<accession>A0A183AM64</accession>
<reference evidence="4" key="1">
    <citation type="submission" date="2016-06" db="UniProtKB">
        <authorList>
            <consortium name="WormBaseParasite"/>
        </authorList>
    </citation>
    <scope>IDENTIFICATION</scope>
</reference>
<keyword evidence="3" id="KW-1185">Reference proteome</keyword>
<feature type="region of interest" description="Disordered" evidence="1">
    <location>
        <begin position="46"/>
        <end position="96"/>
    </location>
</feature>
<organism evidence="4">
    <name type="scientific">Echinostoma caproni</name>
    <dbReference type="NCBI Taxonomy" id="27848"/>
    <lineage>
        <taxon>Eukaryota</taxon>
        <taxon>Metazoa</taxon>
        <taxon>Spiralia</taxon>
        <taxon>Lophotrochozoa</taxon>
        <taxon>Platyhelminthes</taxon>
        <taxon>Trematoda</taxon>
        <taxon>Digenea</taxon>
        <taxon>Plagiorchiida</taxon>
        <taxon>Echinostomata</taxon>
        <taxon>Echinostomatoidea</taxon>
        <taxon>Echinostomatidae</taxon>
        <taxon>Echinostoma</taxon>
    </lineage>
</organism>
<dbReference type="OrthoDB" id="10611414at2759"/>
<dbReference type="WBParaSite" id="ECPE_0000807101-mRNA-1">
    <property type="protein sequence ID" value="ECPE_0000807101-mRNA-1"/>
    <property type="gene ID" value="ECPE_0000807101"/>
</dbReference>
<evidence type="ECO:0000256" key="1">
    <source>
        <dbReference type="SAM" id="MobiDB-lite"/>
    </source>
</evidence>
<evidence type="ECO:0000313" key="3">
    <source>
        <dbReference type="Proteomes" id="UP000272942"/>
    </source>
</evidence>
<dbReference type="Proteomes" id="UP000272942">
    <property type="component" value="Unassembled WGS sequence"/>
</dbReference>
<dbReference type="EMBL" id="UZAN01045453">
    <property type="protein sequence ID" value="VDP82653.1"/>
    <property type="molecule type" value="Genomic_DNA"/>
</dbReference>
<protein>
    <submittedName>
        <fullName evidence="2 4">Uncharacterized protein</fullName>
    </submittedName>
</protein>
<reference evidence="2 3" key="2">
    <citation type="submission" date="2018-11" db="EMBL/GenBank/DDBJ databases">
        <authorList>
            <consortium name="Pathogen Informatics"/>
        </authorList>
    </citation>
    <scope>NUCLEOTIDE SEQUENCE [LARGE SCALE GENOMIC DNA]</scope>
    <source>
        <strain evidence="2 3">Egypt</strain>
    </source>
</reference>
<evidence type="ECO:0000313" key="2">
    <source>
        <dbReference type="EMBL" id="VDP82653.1"/>
    </source>
</evidence>
<proteinExistence type="predicted"/>
<gene>
    <name evidence="2" type="ORF">ECPE_LOCUS8049</name>
</gene>